<keyword evidence="2" id="KW-0808">Transferase</keyword>
<feature type="domain" description="Methyltransferase" evidence="1">
    <location>
        <begin position="45"/>
        <end position="139"/>
    </location>
</feature>
<evidence type="ECO:0000313" key="3">
    <source>
        <dbReference type="Proteomes" id="UP000555448"/>
    </source>
</evidence>
<sequence length="264" mass="27940">MAEQTDVVDVGDQARAELADLIDRQMSPLGLAAMHALAPEPGHTVLDVGCGAGQTILQLADRVGPSGRIIGVDLAPRVLAVARRRTAHLPQVELLQQDAGALPLASQSLDRVFSRFGTMFFTSPVAAFANMRRMLRPGGRVAFVCWRSMHENELDVFCVEAAGLPINVDVSPFSFESAAAVEQVLGLAGFYEIKVSAYDAQISCGDVEATLKVVTRVGALGKALRENPALLADAEEPVRAALTAREQSGSVHLGAATWIVVATA</sequence>
<proteinExistence type="predicted"/>
<dbReference type="Proteomes" id="UP000555448">
    <property type="component" value="Unassembled WGS sequence"/>
</dbReference>
<dbReference type="GO" id="GO:0008168">
    <property type="term" value="F:methyltransferase activity"/>
    <property type="evidence" value="ECO:0007669"/>
    <property type="project" value="UniProtKB-KW"/>
</dbReference>
<comment type="caution">
    <text evidence="2">The sequence shown here is derived from an EMBL/GenBank/DDBJ whole genome shotgun (WGS) entry which is preliminary data.</text>
</comment>
<evidence type="ECO:0000313" key="2">
    <source>
        <dbReference type="EMBL" id="MBB4859013.1"/>
    </source>
</evidence>
<name>A0A7W7NVZ8_9SPHN</name>
<dbReference type="RefSeq" id="WP_221419978.1">
    <property type="nucleotide sequence ID" value="NZ_JACHLR010000009.1"/>
</dbReference>
<accession>A0A7W7NVZ8</accession>
<dbReference type="PANTHER" id="PTHR43591:SF24">
    <property type="entry name" value="2-METHOXY-6-POLYPRENYL-1,4-BENZOQUINOL METHYLASE, MITOCHONDRIAL"/>
    <property type="match status" value="1"/>
</dbReference>
<reference evidence="2 3" key="1">
    <citation type="submission" date="2020-08" db="EMBL/GenBank/DDBJ databases">
        <title>Functional genomics of gut bacteria from endangered species of beetles.</title>
        <authorList>
            <person name="Carlos-Shanley C."/>
        </authorList>
    </citation>
    <scope>NUCLEOTIDE SEQUENCE [LARGE SCALE GENOMIC DNA]</scope>
    <source>
        <strain evidence="2 3">S00245</strain>
    </source>
</reference>
<dbReference type="InterPro" id="IPR041698">
    <property type="entry name" value="Methyltransf_25"/>
</dbReference>
<dbReference type="SUPFAM" id="SSF53335">
    <property type="entry name" value="S-adenosyl-L-methionine-dependent methyltransferases"/>
    <property type="match status" value="1"/>
</dbReference>
<keyword evidence="2" id="KW-0489">Methyltransferase</keyword>
<dbReference type="PANTHER" id="PTHR43591">
    <property type="entry name" value="METHYLTRANSFERASE"/>
    <property type="match status" value="1"/>
</dbReference>
<dbReference type="Pfam" id="PF13649">
    <property type="entry name" value="Methyltransf_25"/>
    <property type="match status" value="1"/>
</dbReference>
<keyword evidence="3" id="KW-1185">Reference proteome</keyword>
<dbReference type="CDD" id="cd02440">
    <property type="entry name" value="AdoMet_MTases"/>
    <property type="match status" value="1"/>
</dbReference>
<organism evidence="2 3">
    <name type="scientific">Novosphingobium chloroacetimidivorans</name>
    <dbReference type="NCBI Taxonomy" id="1428314"/>
    <lineage>
        <taxon>Bacteria</taxon>
        <taxon>Pseudomonadati</taxon>
        <taxon>Pseudomonadota</taxon>
        <taxon>Alphaproteobacteria</taxon>
        <taxon>Sphingomonadales</taxon>
        <taxon>Sphingomonadaceae</taxon>
        <taxon>Novosphingobium</taxon>
    </lineage>
</organism>
<dbReference type="Gene3D" id="3.40.50.150">
    <property type="entry name" value="Vaccinia Virus protein VP39"/>
    <property type="match status" value="1"/>
</dbReference>
<dbReference type="AlphaFoldDB" id="A0A7W7NVZ8"/>
<evidence type="ECO:0000259" key="1">
    <source>
        <dbReference type="Pfam" id="PF13649"/>
    </source>
</evidence>
<gene>
    <name evidence="2" type="ORF">HNO88_002339</name>
</gene>
<protein>
    <submittedName>
        <fullName evidence="2">SAM-dependent methyltransferase</fullName>
    </submittedName>
</protein>
<dbReference type="InterPro" id="IPR029063">
    <property type="entry name" value="SAM-dependent_MTases_sf"/>
</dbReference>
<dbReference type="EMBL" id="JACHLR010000009">
    <property type="protein sequence ID" value="MBB4859013.1"/>
    <property type="molecule type" value="Genomic_DNA"/>
</dbReference>
<dbReference type="GO" id="GO:0032259">
    <property type="term" value="P:methylation"/>
    <property type="evidence" value="ECO:0007669"/>
    <property type="project" value="UniProtKB-KW"/>
</dbReference>